<sequence length="90" mass="10542">MSFLRCPRYKVCHLKTFSTEHKGSISGNCTKDNKDSNNIILNISNTFKNWDEVDDIVNKYAKHNGFVAIKFHKDLDPVNKNIVCWRAYKY</sequence>
<keyword evidence="2" id="KW-1185">Reference proteome</keyword>
<name>A0ABN7VZE7_GIGMA</name>
<evidence type="ECO:0000313" key="2">
    <source>
        <dbReference type="Proteomes" id="UP000789901"/>
    </source>
</evidence>
<proteinExistence type="predicted"/>
<gene>
    <name evidence="1" type="ORF">GMARGA_LOCUS24734</name>
</gene>
<dbReference type="EMBL" id="CAJVQB010026464">
    <property type="protein sequence ID" value="CAG8808583.1"/>
    <property type="molecule type" value="Genomic_DNA"/>
</dbReference>
<comment type="caution">
    <text evidence="1">The sequence shown here is derived from an EMBL/GenBank/DDBJ whole genome shotgun (WGS) entry which is preliminary data.</text>
</comment>
<reference evidence="1 2" key="1">
    <citation type="submission" date="2021-06" db="EMBL/GenBank/DDBJ databases">
        <authorList>
            <person name="Kallberg Y."/>
            <person name="Tangrot J."/>
            <person name="Rosling A."/>
        </authorList>
    </citation>
    <scope>NUCLEOTIDE SEQUENCE [LARGE SCALE GENOMIC DNA]</scope>
    <source>
        <strain evidence="1 2">120-4 pot B 10/14</strain>
    </source>
</reference>
<organism evidence="1 2">
    <name type="scientific">Gigaspora margarita</name>
    <dbReference type="NCBI Taxonomy" id="4874"/>
    <lineage>
        <taxon>Eukaryota</taxon>
        <taxon>Fungi</taxon>
        <taxon>Fungi incertae sedis</taxon>
        <taxon>Mucoromycota</taxon>
        <taxon>Glomeromycotina</taxon>
        <taxon>Glomeromycetes</taxon>
        <taxon>Diversisporales</taxon>
        <taxon>Gigasporaceae</taxon>
        <taxon>Gigaspora</taxon>
    </lineage>
</organism>
<dbReference type="Proteomes" id="UP000789901">
    <property type="component" value="Unassembled WGS sequence"/>
</dbReference>
<accession>A0ABN7VZE7</accession>
<evidence type="ECO:0000313" key="1">
    <source>
        <dbReference type="EMBL" id="CAG8808583.1"/>
    </source>
</evidence>
<protein>
    <submittedName>
        <fullName evidence="1">6145_t:CDS:1</fullName>
    </submittedName>
</protein>